<comment type="caution">
    <text evidence="3">The sequence shown here is derived from an EMBL/GenBank/DDBJ whole genome shotgun (WGS) entry which is preliminary data.</text>
</comment>
<dbReference type="PANTHER" id="PTHR45138">
    <property type="entry name" value="REGULATORY COMPONENTS OF SENSORY TRANSDUCTION SYSTEM"/>
    <property type="match status" value="1"/>
</dbReference>
<feature type="domain" description="GGDEF" evidence="2">
    <location>
        <begin position="67"/>
        <end position="201"/>
    </location>
</feature>
<evidence type="ECO:0000313" key="3">
    <source>
        <dbReference type="EMBL" id="NDY41806.1"/>
    </source>
</evidence>
<dbReference type="SUPFAM" id="SSF55073">
    <property type="entry name" value="Nucleotide cyclase"/>
    <property type="match status" value="1"/>
</dbReference>
<gene>
    <name evidence="3" type="ORF">G3N55_02920</name>
</gene>
<sequence>MPETAARAELCPLGARCPVQDELTRLKEEHRRLTGLVQTDPLTGLFNLRHLMECLDRELERTRRTGLPTSLVMMDLDHFKAINDTHGHEAGNQALRWASGLWRKALRRLDVLCRYGGEEFVAILPATPLPRAVQTAERLRRALAETPMELDGRRVALTASFGVDVYLPRHTFSPEAFIKRTDAFLLAAKAAGRNRVHHRDLGAGTAPTALTPEERSALADGGDPGRRHRE</sequence>
<dbReference type="CDD" id="cd01949">
    <property type="entry name" value="GGDEF"/>
    <property type="match status" value="1"/>
</dbReference>
<dbReference type="FunFam" id="3.30.70.270:FF:000001">
    <property type="entry name" value="Diguanylate cyclase domain protein"/>
    <property type="match status" value="1"/>
</dbReference>
<dbReference type="PROSITE" id="PS50887">
    <property type="entry name" value="GGDEF"/>
    <property type="match status" value="1"/>
</dbReference>
<reference evidence="3 4" key="1">
    <citation type="submission" date="2020-02" db="EMBL/GenBank/DDBJ databases">
        <title>Comparative genomics of sulfur disproportionating microorganisms.</title>
        <authorList>
            <person name="Ward L.M."/>
            <person name="Bertran E."/>
            <person name="Johnston D.T."/>
        </authorList>
    </citation>
    <scope>NUCLEOTIDE SEQUENCE [LARGE SCALE GENOMIC DNA]</scope>
    <source>
        <strain evidence="3 4">DSM 100025</strain>
    </source>
</reference>
<dbReference type="Gene3D" id="3.30.70.270">
    <property type="match status" value="1"/>
</dbReference>
<evidence type="ECO:0000313" key="4">
    <source>
        <dbReference type="Proteomes" id="UP000469346"/>
    </source>
</evidence>
<dbReference type="EMBL" id="JAAGRR010000018">
    <property type="protein sequence ID" value="NDY41806.1"/>
    <property type="molecule type" value="Genomic_DNA"/>
</dbReference>
<dbReference type="PANTHER" id="PTHR45138:SF9">
    <property type="entry name" value="DIGUANYLATE CYCLASE DGCM-RELATED"/>
    <property type="match status" value="1"/>
</dbReference>
<feature type="region of interest" description="Disordered" evidence="1">
    <location>
        <begin position="198"/>
        <end position="230"/>
    </location>
</feature>
<organism evidence="3 4">
    <name type="scientific">Dissulfurirhabdus thermomarina</name>
    <dbReference type="NCBI Taxonomy" id="1765737"/>
    <lineage>
        <taxon>Bacteria</taxon>
        <taxon>Deltaproteobacteria</taxon>
        <taxon>Dissulfurirhabdaceae</taxon>
        <taxon>Dissulfurirhabdus</taxon>
    </lineage>
</organism>
<dbReference type="InterPro" id="IPR050469">
    <property type="entry name" value="Diguanylate_Cyclase"/>
</dbReference>
<proteinExistence type="predicted"/>
<dbReference type="Proteomes" id="UP000469346">
    <property type="component" value="Unassembled WGS sequence"/>
</dbReference>
<dbReference type="InterPro" id="IPR000160">
    <property type="entry name" value="GGDEF_dom"/>
</dbReference>
<dbReference type="Pfam" id="PF00990">
    <property type="entry name" value="GGDEF"/>
    <property type="match status" value="1"/>
</dbReference>
<dbReference type="AlphaFoldDB" id="A0A6N9TTH9"/>
<dbReference type="InterPro" id="IPR043128">
    <property type="entry name" value="Rev_trsase/Diguanyl_cyclase"/>
</dbReference>
<dbReference type="RefSeq" id="WP_163297961.1">
    <property type="nucleotide sequence ID" value="NZ_JAAGRR010000018.1"/>
</dbReference>
<dbReference type="NCBIfam" id="TIGR00254">
    <property type="entry name" value="GGDEF"/>
    <property type="match status" value="1"/>
</dbReference>
<protein>
    <submittedName>
        <fullName evidence="3">GGDEF domain-containing protein</fullName>
    </submittedName>
</protein>
<accession>A0A6N9TTH9</accession>
<evidence type="ECO:0000256" key="1">
    <source>
        <dbReference type="SAM" id="MobiDB-lite"/>
    </source>
</evidence>
<dbReference type="GO" id="GO:0052621">
    <property type="term" value="F:diguanylate cyclase activity"/>
    <property type="evidence" value="ECO:0007669"/>
    <property type="project" value="TreeGrafter"/>
</dbReference>
<evidence type="ECO:0000259" key="2">
    <source>
        <dbReference type="PROSITE" id="PS50887"/>
    </source>
</evidence>
<keyword evidence="4" id="KW-1185">Reference proteome</keyword>
<dbReference type="SMART" id="SM00267">
    <property type="entry name" value="GGDEF"/>
    <property type="match status" value="1"/>
</dbReference>
<name>A0A6N9TTH9_DISTH</name>
<dbReference type="InterPro" id="IPR029787">
    <property type="entry name" value="Nucleotide_cyclase"/>
</dbReference>